<dbReference type="EMBL" id="JFCB01000057">
    <property type="protein sequence ID" value="KES02979.1"/>
    <property type="molecule type" value="Genomic_DNA"/>
</dbReference>
<reference evidence="1 2" key="1">
    <citation type="submission" date="2014-02" db="EMBL/GenBank/DDBJ databases">
        <title>The genome announcement of Streptomyces toyocaensis NRRL15009.</title>
        <authorList>
            <person name="Hong H.-J."/>
            <person name="Kwun M.J."/>
        </authorList>
    </citation>
    <scope>NUCLEOTIDE SEQUENCE [LARGE SCALE GENOMIC DNA]</scope>
    <source>
        <strain evidence="1 2">NRRL 15009</strain>
    </source>
</reference>
<dbReference type="STRING" id="55952.BU52_33050"/>
<protein>
    <submittedName>
        <fullName evidence="1">Uncharacterized protein</fullName>
    </submittedName>
</protein>
<sequence>MLAWELSIAVQLMEVPDEGGFMRVKRFIASLTAVCGVATMTVLGAAPAAQADSSCWEPLCSSIINHSTLGVYIAQDWCWSGTTGSSRTEDPYCSSSSERKWLNPGAGTAMGEDWDTFRVDAGYCYKVQFNLPYDTWTQYYNQSGTSTHRWVKVEDHANAYIKAQKYGSCP</sequence>
<accession>A0A081XHF6</accession>
<dbReference type="Proteomes" id="UP000028341">
    <property type="component" value="Unassembled WGS sequence"/>
</dbReference>
<gene>
    <name evidence="1" type="ORF">BU52_33050</name>
</gene>
<name>A0A081XHF6_STRTO</name>
<comment type="caution">
    <text evidence="1">The sequence shown here is derived from an EMBL/GenBank/DDBJ whole genome shotgun (WGS) entry which is preliminary data.</text>
</comment>
<dbReference type="RefSeq" id="WP_037941261.1">
    <property type="nucleotide sequence ID" value="NZ_JBFADL010000036.1"/>
</dbReference>
<organism evidence="1 2">
    <name type="scientific">Streptomyces toyocaensis</name>
    <dbReference type="NCBI Taxonomy" id="55952"/>
    <lineage>
        <taxon>Bacteria</taxon>
        <taxon>Bacillati</taxon>
        <taxon>Actinomycetota</taxon>
        <taxon>Actinomycetes</taxon>
        <taxon>Kitasatosporales</taxon>
        <taxon>Streptomycetaceae</taxon>
        <taxon>Streptomyces</taxon>
    </lineage>
</organism>
<evidence type="ECO:0000313" key="1">
    <source>
        <dbReference type="EMBL" id="KES02979.1"/>
    </source>
</evidence>
<dbReference type="eggNOG" id="ENOG5031YBH">
    <property type="taxonomic scope" value="Bacteria"/>
</dbReference>
<evidence type="ECO:0000313" key="2">
    <source>
        <dbReference type="Proteomes" id="UP000028341"/>
    </source>
</evidence>
<proteinExistence type="predicted"/>
<keyword evidence="2" id="KW-1185">Reference proteome</keyword>
<dbReference type="OrthoDB" id="4194062at2"/>
<dbReference type="AlphaFoldDB" id="A0A081XHF6"/>